<name>A0ABW5QL86_9HYPH</name>
<dbReference type="InterPro" id="IPR000644">
    <property type="entry name" value="CBS_dom"/>
</dbReference>
<evidence type="ECO:0000256" key="2">
    <source>
        <dbReference type="PROSITE-ProRule" id="PRU00703"/>
    </source>
</evidence>
<protein>
    <submittedName>
        <fullName evidence="4">CBS domain-containing protein</fullName>
    </submittedName>
</protein>
<gene>
    <name evidence="4" type="ORF">ACFSX5_11045</name>
</gene>
<organism evidence="4 5">
    <name type="scientific">Devosia albogilva</name>
    <dbReference type="NCBI Taxonomy" id="429726"/>
    <lineage>
        <taxon>Bacteria</taxon>
        <taxon>Pseudomonadati</taxon>
        <taxon>Pseudomonadota</taxon>
        <taxon>Alphaproteobacteria</taxon>
        <taxon>Hyphomicrobiales</taxon>
        <taxon>Devosiaceae</taxon>
        <taxon>Devosia</taxon>
    </lineage>
</organism>
<dbReference type="Proteomes" id="UP001597521">
    <property type="component" value="Unassembled WGS sequence"/>
</dbReference>
<accession>A0ABW5QL86</accession>
<comment type="caution">
    <text evidence="4">The sequence shown here is derived from an EMBL/GenBank/DDBJ whole genome shotgun (WGS) entry which is preliminary data.</text>
</comment>
<dbReference type="InterPro" id="IPR046342">
    <property type="entry name" value="CBS_dom_sf"/>
</dbReference>
<dbReference type="Pfam" id="PF00571">
    <property type="entry name" value="CBS"/>
    <property type="match status" value="2"/>
</dbReference>
<dbReference type="PANTHER" id="PTHR43080:SF26">
    <property type="entry name" value="REGULATORY PROTEIN"/>
    <property type="match status" value="1"/>
</dbReference>
<dbReference type="SMART" id="SM00116">
    <property type="entry name" value="CBS"/>
    <property type="match status" value="2"/>
</dbReference>
<evidence type="ECO:0000256" key="1">
    <source>
        <dbReference type="ARBA" id="ARBA00023122"/>
    </source>
</evidence>
<reference evidence="5" key="1">
    <citation type="journal article" date="2019" name="Int. J. Syst. Evol. Microbiol.">
        <title>The Global Catalogue of Microorganisms (GCM) 10K type strain sequencing project: providing services to taxonomists for standard genome sequencing and annotation.</title>
        <authorList>
            <consortium name="The Broad Institute Genomics Platform"/>
            <consortium name="The Broad Institute Genome Sequencing Center for Infectious Disease"/>
            <person name="Wu L."/>
            <person name="Ma J."/>
        </authorList>
    </citation>
    <scope>NUCLEOTIDE SEQUENCE [LARGE SCALE GENOMIC DNA]</scope>
    <source>
        <strain evidence="5">CCM 7427</strain>
    </source>
</reference>
<proteinExistence type="predicted"/>
<dbReference type="PANTHER" id="PTHR43080">
    <property type="entry name" value="CBS DOMAIN-CONTAINING PROTEIN CBSX3, MITOCHONDRIAL"/>
    <property type="match status" value="1"/>
</dbReference>
<dbReference type="InterPro" id="IPR051257">
    <property type="entry name" value="Diverse_CBS-Domain"/>
</dbReference>
<evidence type="ECO:0000313" key="5">
    <source>
        <dbReference type="Proteomes" id="UP001597521"/>
    </source>
</evidence>
<evidence type="ECO:0000313" key="4">
    <source>
        <dbReference type="EMBL" id="MFD2648327.1"/>
    </source>
</evidence>
<feature type="domain" description="CBS" evidence="3">
    <location>
        <begin position="10"/>
        <end position="66"/>
    </location>
</feature>
<dbReference type="PROSITE" id="PS51371">
    <property type="entry name" value="CBS"/>
    <property type="match status" value="2"/>
</dbReference>
<keyword evidence="5" id="KW-1185">Reference proteome</keyword>
<evidence type="ECO:0000259" key="3">
    <source>
        <dbReference type="PROSITE" id="PS51371"/>
    </source>
</evidence>
<feature type="domain" description="CBS" evidence="3">
    <location>
        <begin position="77"/>
        <end position="130"/>
    </location>
</feature>
<dbReference type="RefSeq" id="WP_386833475.1">
    <property type="nucleotide sequence ID" value="NZ_JBHUNP010000001.1"/>
</dbReference>
<dbReference type="EMBL" id="JBHUNP010000001">
    <property type="protein sequence ID" value="MFD2648327.1"/>
    <property type="molecule type" value="Genomic_DNA"/>
</dbReference>
<sequence>MTDVIASVIMRTDYLTLDTEMPIRQAAGLLHANGQEAAPVVDAAGTLVGILTQKDCFRPAMMASYYRQWRGTVGDQMSRPVKIIEAEADIVAAAEMFLSEPHRAFPVLRSGQIIGLLRREDVLGRLLELG</sequence>
<dbReference type="SUPFAM" id="SSF54631">
    <property type="entry name" value="CBS-domain pair"/>
    <property type="match status" value="1"/>
</dbReference>
<keyword evidence="1 2" id="KW-0129">CBS domain</keyword>
<dbReference type="Gene3D" id="3.10.580.10">
    <property type="entry name" value="CBS-domain"/>
    <property type="match status" value="1"/>
</dbReference>